<organism evidence="2 3">
    <name type="scientific">Dendryphion nanum</name>
    <dbReference type="NCBI Taxonomy" id="256645"/>
    <lineage>
        <taxon>Eukaryota</taxon>
        <taxon>Fungi</taxon>
        <taxon>Dikarya</taxon>
        <taxon>Ascomycota</taxon>
        <taxon>Pezizomycotina</taxon>
        <taxon>Dothideomycetes</taxon>
        <taxon>Pleosporomycetidae</taxon>
        <taxon>Pleosporales</taxon>
        <taxon>Torulaceae</taxon>
        <taxon>Dendryphion</taxon>
    </lineage>
</organism>
<protein>
    <submittedName>
        <fullName evidence="2">Arylamine N-acetyltransferase 1</fullName>
    </submittedName>
</protein>
<keyword evidence="3" id="KW-1185">Reference proteome</keyword>
<accession>A0A9P9IYT2</accession>
<dbReference type="InterPro" id="IPR053710">
    <property type="entry name" value="Arylamine_NAT_domain_sf"/>
</dbReference>
<dbReference type="PANTHER" id="PTHR11786:SF0">
    <property type="entry name" value="ARYLAMINE N-ACETYLTRANSFERASE 4-RELATED"/>
    <property type="match status" value="1"/>
</dbReference>
<evidence type="ECO:0000256" key="1">
    <source>
        <dbReference type="ARBA" id="ARBA00006547"/>
    </source>
</evidence>
<gene>
    <name evidence="2" type="ORF">B0J11DRAFT_174838</name>
</gene>
<evidence type="ECO:0000313" key="3">
    <source>
        <dbReference type="Proteomes" id="UP000700596"/>
    </source>
</evidence>
<dbReference type="GO" id="GO:0016407">
    <property type="term" value="F:acetyltransferase activity"/>
    <property type="evidence" value="ECO:0007669"/>
    <property type="project" value="InterPro"/>
</dbReference>
<dbReference type="Proteomes" id="UP000700596">
    <property type="component" value="Unassembled WGS sequence"/>
</dbReference>
<dbReference type="AlphaFoldDB" id="A0A9P9IYT2"/>
<sequence>MASDHRYILGRDQIQAYFDRIQLPEEHRKYEIARMKPSEQLEYLSLLQKQHLVHVPFENLTLHYSPHRQISIHPEALFKKIVADNNGRGGYCMENNCLFGTLLLSVGFSVFSAGARVCDGGQWTGWSHMVNIVTIGDDKKYHVDVGFGADGPIVPMELNKDGSAQSHISPASARLQWKNIDSNTDPNQRLWVYEYKKDQDTDFQTWYCFTELEFLPADYSIMNYYTSTSPKTFFTRTIVGEKKILSEDGHTLVGNLILNNTDLKWRVKGKKEKEIIFKNEDARVEALAEHFNIHLDTVEKDAIRGLASELK</sequence>
<dbReference type="OrthoDB" id="10260017at2759"/>
<reference evidence="2" key="1">
    <citation type="journal article" date="2021" name="Nat. Commun.">
        <title>Genetic determinants of endophytism in the Arabidopsis root mycobiome.</title>
        <authorList>
            <person name="Mesny F."/>
            <person name="Miyauchi S."/>
            <person name="Thiergart T."/>
            <person name="Pickel B."/>
            <person name="Atanasova L."/>
            <person name="Karlsson M."/>
            <person name="Huettel B."/>
            <person name="Barry K.W."/>
            <person name="Haridas S."/>
            <person name="Chen C."/>
            <person name="Bauer D."/>
            <person name="Andreopoulos W."/>
            <person name="Pangilinan J."/>
            <person name="LaButti K."/>
            <person name="Riley R."/>
            <person name="Lipzen A."/>
            <person name="Clum A."/>
            <person name="Drula E."/>
            <person name="Henrissat B."/>
            <person name="Kohler A."/>
            <person name="Grigoriev I.V."/>
            <person name="Martin F.M."/>
            <person name="Hacquard S."/>
        </authorList>
    </citation>
    <scope>NUCLEOTIDE SEQUENCE</scope>
    <source>
        <strain evidence="2">MPI-CAGE-CH-0243</strain>
    </source>
</reference>
<dbReference type="InterPro" id="IPR001447">
    <property type="entry name" value="Arylamine_N-AcTrfase"/>
</dbReference>
<dbReference type="Gene3D" id="3.30.2140.20">
    <property type="match status" value="1"/>
</dbReference>
<dbReference type="InterPro" id="IPR038765">
    <property type="entry name" value="Papain-like_cys_pep_sf"/>
</dbReference>
<evidence type="ECO:0000313" key="2">
    <source>
        <dbReference type="EMBL" id="KAH7135935.1"/>
    </source>
</evidence>
<proteinExistence type="inferred from homology"/>
<dbReference type="Pfam" id="PF00797">
    <property type="entry name" value="Acetyltransf_2"/>
    <property type="match status" value="1"/>
</dbReference>
<dbReference type="SUPFAM" id="SSF54001">
    <property type="entry name" value="Cysteine proteinases"/>
    <property type="match status" value="1"/>
</dbReference>
<comment type="caution">
    <text evidence="2">The sequence shown here is derived from an EMBL/GenBank/DDBJ whole genome shotgun (WGS) entry which is preliminary data.</text>
</comment>
<dbReference type="PANTHER" id="PTHR11786">
    <property type="entry name" value="N-HYDROXYARYLAMINE O-ACETYLTRANSFERASE"/>
    <property type="match status" value="1"/>
</dbReference>
<dbReference type="EMBL" id="JAGMWT010000002">
    <property type="protein sequence ID" value="KAH7135935.1"/>
    <property type="molecule type" value="Genomic_DNA"/>
</dbReference>
<name>A0A9P9IYT2_9PLEO</name>
<comment type="similarity">
    <text evidence="1">Belongs to the arylamine N-acetyltransferase family.</text>
</comment>